<name>Q4RRG9_TETNG</name>
<organism evidence="1">
    <name type="scientific">Tetraodon nigroviridis</name>
    <name type="common">Spotted green pufferfish</name>
    <name type="synonym">Chelonodon nigroviridis</name>
    <dbReference type="NCBI Taxonomy" id="99883"/>
    <lineage>
        <taxon>Eukaryota</taxon>
        <taxon>Metazoa</taxon>
        <taxon>Chordata</taxon>
        <taxon>Craniata</taxon>
        <taxon>Vertebrata</taxon>
        <taxon>Euteleostomi</taxon>
        <taxon>Actinopterygii</taxon>
        <taxon>Neopterygii</taxon>
        <taxon>Teleostei</taxon>
        <taxon>Neoteleostei</taxon>
        <taxon>Acanthomorphata</taxon>
        <taxon>Eupercaria</taxon>
        <taxon>Tetraodontiformes</taxon>
        <taxon>Tetradontoidea</taxon>
        <taxon>Tetraodontidae</taxon>
        <taxon>Tetraodon</taxon>
    </lineage>
</organism>
<dbReference type="AlphaFoldDB" id="Q4RRG9"/>
<protein>
    <submittedName>
        <fullName evidence="1">(spotted green pufferfish) hypothetical protein</fullName>
    </submittedName>
</protein>
<gene>
    <name evidence="1" type="ORF">GSTENG00030175001</name>
</gene>
<proteinExistence type="predicted"/>
<dbReference type="OrthoDB" id="26681at2759"/>
<dbReference type="EMBL" id="CAAE01015002">
    <property type="protein sequence ID" value="CAG09013.1"/>
    <property type="molecule type" value="Genomic_DNA"/>
</dbReference>
<sequence length="63" mass="6644">ACGSGPVVLPVGIMDPSVPIRNIKTKFAVLTGLIQVGQVGNRDIVETVLNLVSLPFFNALTPR</sequence>
<reference evidence="1" key="2">
    <citation type="submission" date="2004-02" db="EMBL/GenBank/DDBJ databases">
        <authorList>
            <consortium name="Genoscope"/>
            <consortium name="Whitehead Institute Centre for Genome Research"/>
        </authorList>
    </citation>
    <scope>NUCLEOTIDE SEQUENCE</scope>
</reference>
<evidence type="ECO:0000313" key="1">
    <source>
        <dbReference type="EMBL" id="CAG09013.1"/>
    </source>
</evidence>
<feature type="non-terminal residue" evidence="1">
    <location>
        <position position="1"/>
    </location>
</feature>
<accession>Q4RRG9</accession>
<reference evidence="1" key="1">
    <citation type="journal article" date="2004" name="Nature">
        <title>Genome duplication in the teleost fish Tetraodon nigroviridis reveals the early vertebrate proto-karyotype.</title>
        <authorList>
            <person name="Jaillon O."/>
            <person name="Aury J.-M."/>
            <person name="Brunet F."/>
            <person name="Petit J.-L."/>
            <person name="Stange-Thomann N."/>
            <person name="Mauceli E."/>
            <person name="Bouneau L."/>
            <person name="Fischer C."/>
            <person name="Ozouf-Costaz C."/>
            <person name="Bernot A."/>
            <person name="Nicaud S."/>
            <person name="Jaffe D."/>
            <person name="Fisher S."/>
            <person name="Lutfalla G."/>
            <person name="Dossat C."/>
            <person name="Segurens B."/>
            <person name="Dasilva C."/>
            <person name="Salanoubat M."/>
            <person name="Levy M."/>
            <person name="Boudet N."/>
            <person name="Castellano S."/>
            <person name="Anthouard V."/>
            <person name="Jubin C."/>
            <person name="Castelli V."/>
            <person name="Katinka M."/>
            <person name="Vacherie B."/>
            <person name="Biemont C."/>
            <person name="Skalli Z."/>
            <person name="Cattolico L."/>
            <person name="Poulain J."/>
            <person name="De Berardinis V."/>
            <person name="Cruaud C."/>
            <person name="Duprat S."/>
            <person name="Brottier P."/>
            <person name="Coutanceau J.-P."/>
            <person name="Gouzy J."/>
            <person name="Parra G."/>
            <person name="Lardier G."/>
            <person name="Chapple C."/>
            <person name="McKernan K.J."/>
            <person name="McEwan P."/>
            <person name="Bosak S."/>
            <person name="Kellis M."/>
            <person name="Volff J.-N."/>
            <person name="Guigo R."/>
            <person name="Zody M.C."/>
            <person name="Mesirov J."/>
            <person name="Lindblad-Toh K."/>
            <person name="Birren B."/>
            <person name="Nusbaum C."/>
            <person name="Kahn D."/>
            <person name="Robinson-Rechavi M."/>
            <person name="Laudet V."/>
            <person name="Schachter V."/>
            <person name="Quetier F."/>
            <person name="Saurin W."/>
            <person name="Scarpelli C."/>
            <person name="Wincker P."/>
            <person name="Lander E.S."/>
            <person name="Weissenbach J."/>
            <person name="Roest Crollius H."/>
        </authorList>
    </citation>
    <scope>NUCLEOTIDE SEQUENCE [LARGE SCALE GENOMIC DNA]</scope>
</reference>
<comment type="caution">
    <text evidence="1">The sequence shown here is derived from an EMBL/GenBank/DDBJ whole genome shotgun (WGS) entry which is preliminary data.</text>
</comment>
<dbReference type="KEGG" id="tng:GSTEN00030175G001"/>